<dbReference type="RefSeq" id="XP_058326824.1">
    <property type="nucleotide sequence ID" value="XM_058478494.1"/>
</dbReference>
<organism evidence="1 2">
    <name type="scientific">Penicillium chermesinum</name>
    <dbReference type="NCBI Taxonomy" id="63820"/>
    <lineage>
        <taxon>Eukaryota</taxon>
        <taxon>Fungi</taxon>
        <taxon>Dikarya</taxon>
        <taxon>Ascomycota</taxon>
        <taxon>Pezizomycotina</taxon>
        <taxon>Eurotiomycetes</taxon>
        <taxon>Eurotiomycetidae</taxon>
        <taxon>Eurotiales</taxon>
        <taxon>Aspergillaceae</taxon>
        <taxon>Penicillium</taxon>
    </lineage>
</organism>
<dbReference type="GeneID" id="83205797"/>
<dbReference type="Proteomes" id="UP001150941">
    <property type="component" value="Unassembled WGS sequence"/>
</dbReference>
<dbReference type="OrthoDB" id="5332616at2759"/>
<dbReference type="EMBL" id="JAPQKS010000007">
    <property type="protein sequence ID" value="KAJ5219994.1"/>
    <property type="molecule type" value="Genomic_DNA"/>
</dbReference>
<proteinExistence type="predicted"/>
<reference evidence="1" key="2">
    <citation type="journal article" date="2023" name="IMA Fungus">
        <title>Comparative genomic study of the Penicillium genus elucidates a diverse pangenome and 15 lateral gene transfer events.</title>
        <authorList>
            <person name="Petersen C."/>
            <person name="Sorensen T."/>
            <person name="Nielsen M.R."/>
            <person name="Sondergaard T.E."/>
            <person name="Sorensen J.L."/>
            <person name="Fitzpatrick D.A."/>
            <person name="Frisvad J.C."/>
            <person name="Nielsen K.L."/>
        </authorList>
    </citation>
    <scope>NUCLEOTIDE SEQUENCE</scope>
    <source>
        <strain evidence="1">IBT 19713</strain>
    </source>
</reference>
<dbReference type="InterPro" id="IPR016167">
    <property type="entry name" value="FAD-bd_PCMH_sub1"/>
</dbReference>
<evidence type="ECO:0000313" key="2">
    <source>
        <dbReference type="Proteomes" id="UP001150941"/>
    </source>
</evidence>
<reference evidence="1" key="1">
    <citation type="submission" date="2022-11" db="EMBL/GenBank/DDBJ databases">
        <authorList>
            <person name="Petersen C."/>
        </authorList>
    </citation>
    <scope>NUCLEOTIDE SEQUENCE</scope>
    <source>
        <strain evidence="1">IBT 19713</strain>
    </source>
</reference>
<gene>
    <name evidence="1" type="ORF">N7468_009198</name>
</gene>
<evidence type="ECO:0000313" key="1">
    <source>
        <dbReference type="EMBL" id="KAJ5219994.1"/>
    </source>
</evidence>
<dbReference type="Gene3D" id="3.30.43.10">
    <property type="entry name" value="Uridine Diphospho-n-acetylenolpyruvylglucosamine Reductase, domain 2"/>
    <property type="match status" value="1"/>
</dbReference>
<dbReference type="AlphaFoldDB" id="A0A9W9TF16"/>
<sequence>MTTPLDLPPNIMADFFGRSVKEVSKTVGPENVNVITQAEHLKDETYLEQPFTHGSRYILNQDYLVASAVVFLRSVPEIQA</sequence>
<name>A0A9W9TF16_9EURO</name>
<protein>
    <submittedName>
        <fullName evidence="1">Uncharacterized protein</fullName>
    </submittedName>
</protein>
<keyword evidence="2" id="KW-1185">Reference proteome</keyword>
<accession>A0A9W9TF16</accession>
<comment type="caution">
    <text evidence="1">The sequence shown here is derived from an EMBL/GenBank/DDBJ whole genome shotgun (WGS) entry which is preliminary data.</text>
</comment>